<evidence type="ECO:0000313" key="8">
    <source>
        <dbReference type="EMBL" id="SPQ96482.1"/>
    </source>
</evidence>
<dbReference type="OMA" id="EQFDASW"/>
<keyword evidence="9" id="KW-1185">Reference proteome</keyword>
<dbReference type="EC" id="5.2.1.8" evidence="2 5"/>
<evidence type="ECO:0000256" key="1">
    <source>
        <dbReference type="ARBA" id="ARBA00000971"/>
    </source>
</evidence>
<dbReference type="Proteomes" id="UP000290189">
    <property type="component" value="Unassembled WGS sequence"/>
</dbReference>
<evidence type="ECO:0000313" key="7">
    <source>
        <dbReference type="EMBL" id="CEP00216.1"/>
    </source>
</evidence>
<reference evidence="7 9" key="1">
    <citation type="submission" date="2015-02" db="EMBL/GenBank/DDBJ databases">
        <authorList>
            <person name="Chooi Y.-H."/>
        </authorList>
    </citation>
    <scope>NUCLEOTIDE SEQUENCE [LARGE SCALE GENOMIC DNA]</scope>
    <source>
        <strain evidence="7">E3</strain>
    </source>
</reference>
<dbReference type="GO" id="GO:0005737">
    <property type="term" value="C:cytoplasm"/>
    <property type="evidence" value="ECO:0007669"/>
    <property type="project" value="TreeGrafter"/>
</dbReference>
<dbReference type="STRING" id="37360.A0A0G4IYW8"/>
<dbReference type="InterPro" id="IPR050689">
    <property type="entry name" value="FKBP-type_PPIase"/>
</dbReference>
<keyword evidence="4 5" id="KW-0413">Isomerase</keyword>
<dbReference type="PROSITE" id="PS50059">
    <property type="entry name" value="FKBP_PPIASE"/>
    <property type="match status" value="1"/>
</dbReference>
<organism evidence="7 9">
    <name type="scientific">Plasmodiophora brassicae</name>
    <name type="common">Clubroot disease agent</name>
    <dbReference type="NCBI Taxonomy" id="37360"/>
    <lineage>
        <taxon>Eukaryota</taxon>
        <taxon>Sar</taxon>
        <taxon>Rhizaria</taxon>
        <taxon>Endomyxa</taxon>
        <taxon>Phytomyxea</taxon>
        <taxon>Plasmodiophorida</taxon>
        <taxon>Plasmodiophoridae</taxon>
        <taxon>Plasmodiophora</taxon>
    </lineage>
</organism>
<dbReference type="OrthoDB" id="1902587at2759"/>
<comment type="catalytic activity">
    <reaction evidence="1 5">
        <text>[protein]-peptidylproline (omega=180) = [protein]-peptidylproline (omega=0)</text>
        <dbReference type="Rhea" id="RHEA:16237"/>
        <dbReference type="Rhea" id="RHEA-COMP:10747"/>
        <dbReference type="Rhea" id="RHEA-COMP:10748"/>
        <dbReference type="ChEBI" id="CHEBI:83833"/>
        <dbReference type="ChEBI" id="CHEBI:83834"/>
        <dbReference type="EC" id="5.2.1.8"/>
    </reaction>
</comment>
<sequence length="137" mass="14816">MYLRSAISAWHRRALSTVTVPFPRNMGVVIDVIKPGSGPTPKPGDNVVVHYVGTLVNGTKFDSSRDKNRPFRFRLGCGMVIKGWDEGVAKMKLGERATLKIAPDYAYGEQGVAGVIPPNSTLVFDVELLEINGTAAS</sequence>
<evidence type="ECO:0000313" key="10">
    <source>
        <dbReference type="Proteomes" id="UP000290189"/>
    </source>
</evidence>
<dbReference type="InterPro" id="IPR001179">
    <property type="entry name" value="PPIase_FKBP_dom"/>
</dbReference>
<evidence type="ECO:0000259" key="6">
    <source>
        <dbReference type="PROSITE" id="PS50059"/>
    </source>
</evidence>
<dbReference type="Gene3D" id="3.10.50.40">
    <property type="match status" value="1"/>
</dbReference>
<dbReference type="AlphaFoldDB" id="A0A0G4IYW8"/>
<dbReference type="EMBL" id="CDSF01000099">
    <property type="protein sequence ID" value="CEP00216.1"/>
    <property type="molecule type" value="Genomic_DNA"/>
</dbReference>
<keyword evidence="3 5" id="KW-0697">Rotamase</keyword>
<evidence type="ECO:0000256" key="4">
    <source>
        <dbReference type="ARBA" id="ARBA00023235"/>
    </source>
</evidence>
<keyword evidence="8" id="KW-0496">Mitochondrion</keyword>
<reference evidence="8 10" key="2">
    <citation type="submission" date="2018-03" db="EMBL/GenBank/DDBJ databases">
        <authorList>
            <person name="Fogelqvist J."/>
        </authorList>
    </citation>
    <scope>NUCLEOTIDE SEQUENCE [LARGE SCALE GENOMIC DNA]</scope>
</reference>
<name>A0A0G4IYW8_PLABS</name>
<evidence type="ECO:0000313" key="9">
    <source>
        <dbReference type="Proteomes" id="UP000039324"/>
    </source>
</evidence>
<dbReference type="GO" id="GO:0003755">
    <property type="term" value="F:peptidyl-prolyl cis-trans isomerase activity"/>
    <property type="evidence" value="ECO:0007669"/>
    <property type="project" value="UniProtKB-KW"/>
</dbReference>
<accession>A0A0G4IYW8</accession>
<proteinExistence type="predicted"/>
<evidence type="ECO:0000256" key="3">
    <source>
        <dbReference type="ARBA" id="ARBA00023110"/>
    </source>
</evidence>
<dbReference type="SUPFAM" id="SSF54534">
    <property type="entry name" value="FKBP-like"/>
    <property type="match status" value="1"/>
</dbReference>
<protein>
    <recommendedName>
        <fullName evidence="2 5">peptidylprolyl isomerase</fullName>
        <ecNumber evidence="2 5">5.2.1.8</ecNumber>
    </recommendedName>
</protein>
<dbReference type="PANTHER" id="PTHR10516">
    <property type="entry name" value="PEPTIDYL-PROLYL CIS-TRANS ISOMERASE"/>
    <property type="match status" value="1"/>
</dbReference>
<feature type="domain" description="PPIase FKBP-type" evidence="6">
    <location>
        <begin position="44"/>
        <end position="132"/>
    </location>
</feature>
<gene>
    <name evidence="7" type="ORF">PBRA_007950</name>
    <name evidence="8" type="ORF">PLBR_LOCUS3697</name>
</gene>
<dbReference type="Proteomes" id="UP000039324">
    <property type="component" value="Unassembled WGS sequence"/>
</dbReference>
<evidence type="ECO:0000256" key="2">
    <source>
        <dbReference type="ARBA" id="ARBA00013194"/>
    </source>
</evidence>
<dbReference type="EMBL" id="OVEO01000006">
    <property type="protein sequence ID" value="SPQ96482.1"/>
    <property type="molecule type" value="Genomic_DNA"/>
</dbReference>
<dbReference type="FunFam" id="3.10.50.40:FF:000025">
    <property type="entry name" value="Peptidylprolyl isomerase"/>
    <property type="match status" value="1"/>
</dbReference>
<dbReference type="Pfam" id="PF00254">
    <property type="entry name" value="FKBP_C"/>
    <property type="match status" value="1"/>
</dbReference>
<dbReference type="InterPro" id="IPR046357">
    <property type="entry name" value="PPIase_dom_sf"/>
</dbReference>
<dbReference type="PANTHER" id="PTHR10516:SF443">
    <property type="entry name" value="FK506-BINDING PROTEIN 59-RELATED"/>
    <property type="match status" value="1"/>
</dbReference>
<evidence type="ECO:0000256" key="5">
    <source>
        <dbReference type="PROSITE-ProRule" id="PRU00277"/>
    </source>
</evidence>
<geneLocation type="mitochondrion" evidence="8"/>